<dbReference type="GO" id="GO:0005886">
    <property type="term" value="C:plasma membrane"/>
    <property type="evidence" value="ECO:0007669"/>
    <property type="project" value="UniProtKB-SubCell"/>
</dbReference>
<dbReference type="NCBIfam" id="TIGR02473">
    <property type="entry name" value="flagell_FliJ"/>
    <property type="match status" value="1"/>
</dbReference>
<evidence type="ECO:0000256" key="2">
    <source>
        <dbReference type="ARBA" id="ARBA00010004"/>
    </source>
</evidence>
<dbReference type="EMBL" id="CP014476">
    <property type="protein sequence ID" value="AMK78194.1"/>
    <property type="molecule type" value="Genomic_DNA"/>
</dbReference>
<evidence type="ECO:0000256" key="3">
    <source>
        <dbReference type="ARBA" id="ARBA00020392"/>
    </source>
</evidence>
<evidence type="ECO:0000313" key="12">
    <source>
        <dbReference type="EMBL" id="AMK78194.1"/>
    </source>
</evidence>
<evidence type="ECO:0000256" key="8">
    <source>
        <dbReference type="ARBA" id="ARBA00022927"/>
    </source>
</evidence>
<keyword evidence="12" id="KW-0966">Cell projection</keyword>
<feature type="compositionally biased region" description="Basic and acidic residues" evidence="11">
    <location>
        <begin position="89"/>
        <end position="106"/>
    </location>
</feature>
<keyword evidence="10" id="KW-1006">Bacterial flagellum protein export</keyword>
<keyword evidence="4" id="KW-0813">Transport</keyword>
<dbReference type="Proteomes" id="UP000030512">
    <property type="component" value="Chromosome"/>
</dbReference>
<dbReference type="GO" id="GO:0071973">
    <property type="term" value="P:bacterial-type flagellum-dependent cell motility"/>
    <property type="evidence" value="ECO:0007669"/>
    <property type="project" value="InterPro"/>
</dbReference>
<keyword evidence="8" id="KW-0653">Protein transport</keyword>
<evidence type="ECO:0000256" key="10">
    <source>
        <dbReference type="ARBA" id="ARBA00023225"/>
    </source>
</evidence>
<proteinExistence type="inferred from homology"/>
<accession>A0A126T8U9</accession>
<evidence type="ECO:0000256" key="4">
    <source>
        <dbReference type="ARBA" id="ARBA00022448"/>
    </source>
</evidence>
<feature type="region of interest" description="Disordered" evidence="11">
    <location>
        <begin position="87"/>
        <end position="113"/>
    </location>
</feature>
<gene>
    <name evidence="12" type="ORF">JT25_017170</name>
</gene>
<evidence type="ECO:0000256" key="7">
    <source>
        <dbReference type="ARBA" id="ARBA00022795"/>
    </source>
</evidence>
<evidence type="ECO:0000256" key="6">
    <source>
        <dbReference type="ARBA" id="ARBA00022500"/>
    </source>
</evidence>
<organism evidence="12 13">
    <name type="scientific">Methylomonas denitrificans</name>
    <dbReference type="NCBI Taxonomy" id="1538553"/>
    <lineage>
        <taxon>Bacteria</taxon>
        <taxon>Pseudomonadati</taxon>
        <taxon>Pseudomonadota</taxon>
        <taxon>Gammaproteobacteria</taxon>
        <taxon>Methylococcales</taxon>
        <taxon>Methylococcaceae</taxon>
        <taxon>Methylomonas</taxon>
    </lineage>
</organism>
<dbReference type="STRING" id="1538553.JT25_017170"/>
<evidence type="ECO:0000256" key="11">
    <source>
        <dbReference type="SAM" id="MobiDB-lite"/>
    </source>
</evidence>
<keyword evidence="12" id="KW-0969">Cilium</keyword>
<keyword evidence="9" id="KW-0472">Membrane</keyword>
<dbReference type="InterPro" id="IPR052570">
    <property type="entry name" value="FliJ"/>
</dbReference>
<evidence type="ECO:0000256" key="9">
    <source>
        <dbReference type="ARBA" id="ARBA00023136"/>
    </source>
</evidence>
<dbReference type="RefSeq" id="WP_062329266.1">
    <property type="nucleotide sequence ID" value="NZ_CP014476.1"/>
</dbReference>
<evidence type="ECO:0000313" key="13">
    <source>
        <dbReference type="Proteomes" id="UP000030512"/>
    </source>
</evidence>
<keyword evidence="5" id="KW-1003">Cell membrane</keyword>
<keyword evidence="6" id="KW-0145">Chemotaxis</keyword>
<dbReference type="InterPro" id="IPR012823">
    <property type="entry name" value="Flagell_FliJ"/>
</dbReference>
<dbReference type="PANTHER" id="PTHR38786:SF1">
    <property type="entry name" value="FLAGELLAR FLIJ PROTEIN"/>
    <property type="match status" value="1"/>
</dbReference>
<evidence type="ECO:0000256" key="5">
    <source>
        <dbReference type="ARBA" id="ARBA00022475"/>
    </source>
</evidence>
<dbReference type="KEGG" id="mdn:JT25_017170"/>
<dbReference type="AlphaFoldDB" id="A0A126T8U9"/>
<dbReference type="GO" id="GO:0044781">
    <property type="term" value="P:bacterial-type flagellum organization"/>
    <property type="evidence" value="ECO:0007669"/>
    <property type="project" value="UniProtKB-KW"/>
</dbReference>
<comment type="subcellular location">
    <subcellularLocation>
        <location evidence="1">Cell membrane</location>
        <topology evidence="1">Peripheral membrane protein</topology>
        <orientation evidence="1">Cytoplasmic side</orientation>
    </subcellularLocation>
</comment>
<reference evidence="12 13" key="1">
    <citation type="journal article" date="2015" name="Environ. Microbiol.">
        <title>Methane oxidation coupled to nitrate reduction under hypoxia by the Gammaproteobacterium Methylomonas denitrificans, sp. nov. type strain FJG1.</title>
        <authorList>
            <person name="Kits K.D."/>
            <person name="Klotz M.G."/>
            <person name="Stein L.Y."/>
        </authorList>
    </citation>
    <scope>NUCLEOTIDE SEQUENCE [LARGE SCALE GENOMIC DNA]</scope>
    <source>
        <strain evidence="12 13">FJG1</strain>
    </source>
</reference>
<dbReference type="GO" id="GO:0015031">
    <property type="term" value="P:protein transport"/>
    <property type="evidence" value="ECO:0007669"/>
    <property type="project" value="UniProtKB-KW"/>
</dbReference>
<keyword evidence="12" id="KW-0282">Flagellum</keyword>
<evidence type="ECO:0000256" key="1">
    <source>
        <dbReference type="ARBA" id="ARBA00004413"/>
    </source>
</evidence>
<dbReference type="GO" id="GO:0009288">
    <property type="term" value="C:bacterial-type flagellum"/>
    <property type="evidence" value="ECO:0007669"/>
    <property type="project" value="InterPro"/>
</dbReference>
<dbReference type="GO" id="GO:0006935">
    <property type="term" value="P:chemotaxis"/>
    <property type="evidence" value="ECO:0007669"/>
    <property type="project" value="UniProtKB-KW"/>
</dbReference>
<dbReference type="Gene3D" id="1.10.287.1700">
    <property type="match status" value="1"/>
</dbReference>
<name>A0A126T8U9_9GAMM</name>
<feature type="region of interest" description="Disordered" evidence="11">
    <location>
        <begin position="125"/>
        <end position="150"/>
    </location>
</feature>
<protein>
    <recommendedName>
        <fullName evidence="3">Flagellar FliJ protein</fullName>
    </recommendedName>
</protein>
<keyword evidence="7" id="KW-1005">Bacterial flagellum biogenesis</keyword>
<dbReference type="PANTHER" id="PTHR38786">
    <property type="entry name" value="FLAGELLAR FLIJ PROTEIN"/>
    <property type="match status" value="1"/>
</dbReference>
<dbReference type="InterPro" id="IPR053716">
    <property type="entry name" value="Flag_assembly_chemotaxis_eff"/>
</dbReference>
<dbReference type="Pfam" id="PF02050">
    <property type="entry name" value="FliJ"/>
    <property type="match status" value="1"/>
</dbReference>
<dbReference type="OrthoDB" id="7063681at2"/>
<sequence length="150" mass="17372">MKKSQRLKVIIDLHARQERDALEALGISQQKLQEQQAQLENLQSYRLDYLGKFAVRQQAGINISQLMEFRAFADKLDQAIESQQQAVTNHEREVQRARKRWEDAHQRTKSLQKVSDLALVEEMKVEQKREQAEQDDRAARSGRKDGTGSA</sequence>
<comment type="similarity">
    <text evidence="2">Belongs to the FliJ family.</text>
</comment>
<keyword evidence="13" id="KW-1185">Reference proteome</keyword>